<organism evidence="2 3">
    <name type="scientific">Trichoderma ghanense</name>
    <dbReference type="NCBI Taxonomy" id="65468"/>
    <lineage>
        <taxon>Eukaryota</taxon>
        <taxon>Fungi</taxon>
        <taxon>Dikarya</taxon>
        <taxon>Ascomycota</taxon>
        <taxon>Pezizomycotina</taxon>
        <taxon>Sordariomycetes</taxon>
        <taxon>Hypocreomycetidae</taxon>
        <taxon>Hypocreales</taxon>
        <taxon>Hypocreaceae</taxon>
        <taxon>Trichoderma</taxon>
    </lineage>
</organism>
<keyword evidence="1" id="KW-0812">Transmembrane</keyword>
<sequence>MSPVNPTQRTLPFSSLLKSIPDESHEKTFAMLHTEITEFIKNGIGKKIASTSRSLWTLKHSAEFLSLATMVARPGADGNWEKLLGSRPYRCALLTGVVMMLLEKHVFSDLLFGAGEEQAEVLRMEDSSMVNVEGFRRSALRADTNRVYLEATGGIPPLFWKRVDSITAQITELLTPLSAAVGGEIASPSPYQALHDIVALAGWLNIAMRLSPKITTFEWVQPGEAYRHSFVSVGEDKQTNTASSEARRVRARVMISTTPKITRHVRSSKGFFGGTETYDVMKPLVFTYTGRFRDWEDSVGVSSLQGHVRSRLLSSPIPLLPLLVNAVRLLALACLVGVFGLVVFGAWSCVPGAYREMMLLPIRLSFRGLKWWLGVIVRHGEVNTRYSMVNTGWSWTG</sequence>
<evidence type="ECO:0000313" key="2">
    <source>
        <dbReference type="EMBL" id="TFB06620.1"/>
    </source>
</evidence>
<dbReference type="RefSeq" id="XP_073562821.1">
    <property type="nucleotide sequence ID" value="XM_073698301.1"/>
</dbReference>
<dbReference type="Proteomes" id="UP001642720">
    <property type="component" value="Unassembled WGS sequence"/>
</dbReference>
<comment type="caution">
    <text evidence="2">The sequence shown here is derived from an EMBL/GenBank/DDBJ whole genome shotgun (WGS) entry which is preliminary data.</text>
</comment>
<accession>A0ABY2HE65</accession>
<proteinExistence type="predicted"/>
<feature type="transmembrane region" description="Helical" evidence="1">
    <location>
        <begin position="329"/>
        <end position="354"/>
    </location>
</feature>
<name>A0ABY2HE65_9HYPO</name>
<protein>
    <submittedName>
        <fullName evidence="2">Uncharacterized protein</fullName>
    </submittedName>
</protein>
<reference evidence="2 3" key="1">
    <citation type="submission" date="2018-01" db="EMBL/GenBank/DDBJ databases">
        <title>Genome characterization of the sugarcane-associated fungus Trichoderma ghanense CCMA-1212 and their application in lignocelulose bioconversion.</title>
        <authorList>
            <person name="Steindorff A.S."/>
            <person name="Mendes T.D."/>
            <person name="Vilela E.S.D."/>
            <person name="Rodrigues D.S."/>
            <person name="Formighieri E.F."/>
            <person name="Melo I.S."/>
            <person name="Favaro L.C.L."/>
        </authorList>
    </citation>
    <scope>NUCLEOTIDE SEQUENCE [LARGE SCALE GENOMIC DNA]</scope>
    <source>
        <strain evidence="2 3">CCMA-1212</strain>
    </source>
</reference>
<dbReference type="EMBL" id="PPTA01000001">
    <property type="protein sequence ID" value="TFB06620.1"/>
    <property type="molecule type" value="Genomic_DNA"/>
</dbReference>
<keyword evidence="1" id="KW-1133">Transmembrane helix</keyword>
<evidence type="ECO:0000313" key="3">
    <source>
        <dbReference type="Proteomes" id="UP001642720"/>
    </source>
</evidence>
<evidence type="ECO:0000256" key="1">
    <source>
        <dbReference type="SAM" id="Phobius"/>
    </source>
</evidence>
<keyword evidence="1" id="KW-0472">Membrane</keyword>
<keyword evidence="3" id="KW-1185">Reference proteome</keyword>
<gene>
    <name evidence="2" type="ORF">CCMA1212_000848</name>
</gene>
<dbReference type="GeneID" id="300572751"/>